<evidence type="ECO:0008006" key="4">
    <source>
        <dbReference type="Google" id="ProtNLM"/>
    </source>
</evidence>
<name>A0A1I0U347_9BACL</name>
<accession>A0A1I0U347</accession>
<sequence length="186" mass="21582">MLSNQLVVELKRALTKKNLFFWISIIVLLPTVRFYMVKEGYQFYEPIEVFHETVSDIIPLLFPVIAIIIYLPSFLQEQRNKFITYTRTRVPLHIYITSKGLVNALLTGIVTFLLIFLPFLFIVYFEQKLGIIHYSPSNEHMRIPAVTFSQFLSHGALTYGFIYSSWVAVNGIVYSTIAFFLLILGQ</sequence>
<feature type="transmembrane region" description="Helical" evidence="1">
    <location>
        <begin position="19"/>
        <end position="37"/>
    </location>
</feature>
<dbReference type="RefSeq" id="WP_091704930.1">
    <property type="nucleotide sequence ID" value="NZ_FOJQ01000074.1"/>
</dbReference>
<feature type="transmembrane region" description="Helical" evidence="1">
    <location>
        <begin position="57"/>
        <end position="75"/>
    </location>
</feature>
<dbReference type="Proteomes" id="UP000198979">
    <property type="component" value="Unassembled WGS sequence"/>
</dbReference>
<evidence type="ECO:0000313" key="3">
    <source>
        <dbReference type="Proteomes" id="UP000198979"/>
    </source>
</evidence>
<dbReference type="EMBL" id="FOJQ01000074">
    <property type="protein sequence ID" value="SFA58360.1"/>
    <property type="molecule type" value="Genomic_DNA"/>
</dbReference>
<evidence type="ECO:0000256" key="1">
    <source>
        <dbReference type="SAM" id="Phobius"/>
    </source>
</evidence>
<keyword evidence="1" id="KW-1133">Transmembrane helix</keyword>
<keyword evidence="3" id="KW-1185">Reference proteome</keyword>
<dbReference type="AlphaFoldDB" id="A0A1I0U347"/>
<proteinExistence type="predicted"/>
<feature type="transmembrane region" description="Helical" evidence="1">
    <location>
        <begin position="101"/>
        <end position="125"/>
    </location>
</feature>
<protein>
    <recommendedName>
        <fullName evidence="4">ABC-2 family transporter protein</fullName>
    </recommendedName>
</protein>
<gene>
    <name evidence="2" type="ORF">SAMN05216169_10742</name>
</gene>
<reference evidence="3" key="1">
    <citation type="submission" date="2016-10" db="EMBL/GenBank/DDBJ databases">
        <authorList>
            <person name="Varghese N."/>
            <person name="Submissions S."/>
        </authorList>
    </citation>
    <scope>NUCLEOTIDE SEQUENCE [LARGE SCALE GENOMIC DNA]</scope>
    <source>
        <strain evidence="3">K1</strain>
    </source>
</reference>
<keyword evidence="1" id="KW-0812">Transmembrane</keyword>
<feature type="transmembrane region" description="Helical" evidence="1">
    <location>
        <begin position="161"/>
        <end position="184"/>
    </location>
</feature>
<dbReference type="OrthoDB" id="2573593at2"/>
<organism evidence="2 3">
    <name type="scientific">Anoxybacillus pushchinoensis</name>
    <dbReference type="NCBI Taxonomy" id="150248"/>
    <lineage>
        <taxon>Bacteria</taxon>
        <taxon>Bacillati</taxon>
        <taxon>Bacillota</taxon>
        <taxon>Bacilli</taxon>
        <taxon>Bacillales</taxon>
        <taxon>Anoxybacillaceae</taxon>
        <taxon>Anoxybacillus</taxon>
    </lineage>
</organism>
<evidence type="ECO:0000313" key="2">
    <source>
        <dbReference type="EMBL" id="SFA58360.1"/>
    </source>
</evidence>
<keyword evidence="1" id="KW-0472">Membrane</keyword>